<dbReference type="CDD" id="cd01850">
    <property type="entry name" value="CDC_Septin"/>
    <property type="match status" value="1"/>
</dbReference>
<sequence length="455" mass="52721">MVERERERERESTNVSAINESILSVLSIALICMAATDVNIYPSEEMRTLSLSGHVGFDSLPDQLVSKSVSQGFSFNILCVGETGIGKSTLMNTLFNTTFENEETSHFQNGVHLRPRTYSLQESNVDLQLTIVDTVGFGDQVNKEESYKPIVDYIDAQFENFLEEELKIKRSLYNYHDSRIHICLYFIAPTGHSLKSLDLVTMKKLDSKVNIIPIIAKADTISKSELQKFKIKIMSELVSNGVQIYQFPTDDEAVAEINSSMNAHLPFAVIGSSEEVQIGNKMVRARQYPWGVVQVENESHCDFVKLREMLIRVNMMDLREQTHARHYELYRRCKLEEMGFKDTNPDSEPFSLQETYVAKRREFIGELQLKEEQMRQMFVNKVKETEAELKEKERELHDRFEMLKRTHQEEKRNLEEKRRDLEEEMNTFNRRKVAAETLQSLQGSSALKKDKEKKT</sequence>
<dbReference type="SUPFAM" id="SSF52540">
    <property type="entry name" value="P-loop containing nucleoside triphosphate hydrolases"/>
    <property type="match status" value="1"/>
</dbReference>
<evidence type="ECO:0000256" key="5">
    <source>
        <dbReference type="SAM" id="MobiDB-lite"/>
    </source>
</evidence>
<dbReference type="PANTHER" id="PTHR18884">
    <property type="entry name" value="SEPTIN"/>
    <property type="match status" value="1"/>
</dbReference>
<dbReference type="AlphaFoldDB" id="A0A7J6CED5"/>
<dbReference type="GO" id="GO:0005525">
    <property type="term" value="F:GTP binding"/>
    <property type="evidence" value="ECO:0007669"/>
    <property type="project" value="UniProtKB-UniRule"/>
</dbReference>
<feature type="domain" description="Septin-type G" evidence="7">
    <location>
        <begin position="71"/>
        <end position="337"/>
    </location>
</feature>
<dbReference type="PIRSF" id="PIRSF006698">
    <property type="entry name" value="Septin"/>
    <property type="match status" value="1"/>
</dbReference>
<evidence type="ECO:0000256" key="2">
    <source>
        <dbReference type="ARBA" id="ARBA00023134"/>
    </source>
</evidence>
<feature type="transmembrane region" description="Helical" evidence="6">
    <location>
        <begin position="21"/>
        <end position="41"/>
    </location>
</feature>
<keyword evidence="1 4" id="KW-0547">Nucleotide-binding</keyword>
<accession>A0A7J6CED5</accession>
<dbReference type="EMBL" id="JAAMOB010000014">
    <property type="protein sequence ID" value="KAF4104983.1"/>
    <property type="molecule type" value="Genomic_DNA"/>
</dbReference>
<organism evidence="8 9">
    <name type="scientific">Onychostoma macrolepis</name>
    <dbReference type="NCBI Taxonomy" id="369639"/>
    <lineage>
        <taxon>Eukaryota</taxon>
        <taxon>Metazoa</taxon>
        <taxon>Chordata</taxon>
        <taxon>Craniata</taxon>
        <taxon>Vertebrata</taxon>
        <taxon>Euteleostomi</taxon>
        <taxon>Actinopterygii</taxon>
        <taxon>Neopterygii</taxon>
        <taxon>Teleostei</taxon>
        <taxon>Ostariophysi</taxon>
        <taxon>Cypriniformes</taxon>
        <taxon>Cyprinidae</taxon>
        <taxon>Acrossocheilinae</taxon>
        <taxon>Onychostoma</taxon>
    </lineage>
</organism>
<keyword evidence="6" id="KW-0812">Transmembrane</keyword>
<dbReference type="FunFam" id="3.40.50.300:FF:000036">
    <property type="entry name" value="septin-6 isoform X2"/>
    <property type="match status" value="1"/>
</dbReference>
<dbReference type="PROSITE" id="PS51719">
    <property type="entry name" value="G_SEPTIN"/>
    <property type="match status" value="1"/>
</dbReference>
<protein>
    <recommendedName>
        <fullName evidence="3">Septin</fullName>
    </recommendedName>
</protein>
<dbReference type="InterPro" id="IPR016491">
    <property type="entry name" value="Septin"/>
</dbReference>
<evidence type="ECO:0000259" key="7">
    <source>
        <dbReference type="PROSITE" id="PS51719"/>
    </source>
</evidence>
<dbReference type="InterPro" id="IPR030379">
    <property type="entry name" value="G_SEPTIN_dom"/>
</dbReference>
<evidence type="ECO:0000256" key="1">
    <source>
        <dbReference type="ARBA" id="ARBA00022741"/>
    </source>
</evidence>
<evidence type="ECO:0000256" key="4">
    <source>
        <dbReference type="RuleBase" id="RU004560"/>
    </source>
</evidence>
<dbReference type="Proteomes" id="UP000579812">
    <property type="component" value="Unassembled WGS sequence"/>
</dbReference>
<evidence type="ECO:0000313" key="9">
    <source>
        <dbReference type="Proteomes" id="UP000579812"/>
    </source>
</evidence>
<feature type="compositionally biased region" description="Basic and acidic residues" evidence="5">
    <location>
        <begin position="404"/>
        <end position="421"/>
    </location>
</feature>
<evidence type="ECO:0000256" key="6">
    <source>
        <dbReference type="SAM" id="Phobius"/>
    </source>
</evidence>
<dbReference type="Gene3D" id="3.40.50.300">
    <property type="entry name" value="P-loop containing nucleotide triphosphate hydrolases"/>
    <property type="match status" value="1"/>
</dbReference>
<dbReference type="Pfam" id="PF00735">
    <property type="entry name" value="Septin"/>
    <property type="match status" value="1"/>
</dbReference>
<comment type="similarity">
    <text evidence="3 4">Belongs to the TRAFAC class TrmE-Era-EngA-EngB-Septin-like GTPase superfamily. Septin GTPase family.</text>
</comment>
<evidence type="ECO:0000256" key="3">
    <source>
        <dbReference type="PIRNR" id="PIRNR006698"/>
    </source>
</evidence>
<dbReference type="InterPro" id="IPR027417">
    <property type="entry name" value="P-loop_NTPase"/>
</dbReference>
<keyword evidence="6" id="KW-0472">Membrane</keyword>
<keyword evidence="2 4" id="KW-0342">GTP-binding</keyword>
<name>A0A7J6CED5_9TELE</name>
<comment type="caution">
    <text evidence="8">The sequence shown here is derived from an EMBL/GenBank/DDBJ whole genome shotgun (WGS) entry which is preliminary data.</text>
</comment>
<gene>
    <name evidence="8" type="ORF">G5714_014314</name>
</gene>
<keyword evidence="9" id="KW-1185">Reference proteome</keyword>
<evidence type="ECO:0000313" key="8">
    <source>
        <dbReference type="EMBL" id="KAF4104983.1"/>
    </source>
</evidence>
<feature type="region of interest" description="Disordered" evidence="5">
    <location>
        <begin position="404"/>
        <end position="432"/>
    </location>
</feature>
<reference evidence="8 9" key="1">
    <citation type="submission" date="2020-04" db="EMBL/GenBank/DDBJ databases">
        <title>Chromosome-level genome assembly of a cyprinid fish Onychostoma macrolepis by integration of Nanopore Sequencing, Bionano and Hi-C technology.</title>
        <authorList>
            <person name="Wang D."/>
        </authorList>
    </citation>
    <scope>NUCLEOTIDE SEQUENCE [LARGE SCALE GENOMIC DNA]</scope>
    <source>
        <strain evidence="8">SWU-2019</strain>
        <tissue evidence="8">Muscle</tissue>
    </source>
</reference>
<proteinExistence type="inferred from homology"/>
<keyword evidence="6" id="KW-1133">Transmembrane helix</keyword>